<sequence length="246" mass="27803">MESGSNTFGRAEFNRMIEDAKKGIIDQVVTKSISRFGRNAEDVLTAVHSLSSHGVHVYFEEQSIDSQSPESELYISIFSGLAQAENLNLSQNIKWGIRKKIEDGSSPIYDRPCYGYQIDETSTFITVPEEATVVRRIFAMYLCGMSVLKIKAALEADRIMSPTGKSNWSKRTIDIILSNKKYCGFSVVKGEKGTYERENHHEPIITLDLFEKVQTTKAERTNVEIGEDGKRHRKSTKYSSQKTSQK</sequence>
<dbReference type="InterPro" id="IPR038109">
    <property type="entry name" value="DNA_bind_recomb_sf"/>
</dbReference>
<dbReference type="PROSITE" id="PS51736">
    <property type="entry name" value="RECOMBINASES_3"/>
    <property type="match status" value="1"/>
</dbReference>
<dbReference type="Pfam" id="PF07508">
    <property type="entry name" value="Recombinase"/>
    <property type="match status" value="1"/>
</dbReference>
<dbReference type="Pfam" id="PF00239">
    <property type="entry name" value="Resolvase"/>
    <property type="match status" value="1"/>
</dbReference>
<dbReference type="AlphaFoldDB" id="A0A645EIU3"/>
<comment type="caution">
    <text evidence="4">The sequence shown here is derived from an EMBL/GenBank/DDBJ whole genome shotgun (WGS) entry which is preliminary data.</text>
</comment>
<dbReference type="Gene3D" id="3.90.1750.20">
    <property type="entry name" value="Putative Large Serine Recombinase, Chain B, Domain 2"/>
    <property type="match status" value="1"/>
</dbReference>
<organism evidence="4">
    <name type="scientific">bioreactor metagenome</name>
    <dbReference type="NCBI Taxonomy" id="1076179"/>
    <lineage>
        <taxon>unclassified sequences</taxon>
        <taxon>metagenomes</taxon>
        <taxon>ecological metagenomes</taxon>
    </lineage>
</organism>
<gene>
    <name evidence="4" type="ORF">SDC9_148575</name>
</gene>
<feature type="domain" description="Resolvase/invertase-type recombinase catalytic" evidence="2">
    <location>
        <begin position="1"/>
        <end position="104"/>
    </location>
</feature>
<feature type="domain" description="Recombinase" evidence="3">
    <location>
        <begin position="113"/>
        <end position="224"/>
    </location>
</feature>
<feature type="compositionally biased region" description="Low complexity" evidence="1">
    <location>
        <begin position="237"/>
        <end position="246"/>
    </location>
</feature>
<dbReference type="GO" id="GO:0003677">
    <property type="term" value="F:DNA binding"/>
    <property type="evidence" value="ECO:0007669"/>
    <property type="project" value="InterPro"/>
</dbReference>
<dbReference type="InterPro" id="IPR036162">
    <property type="entry name" value="Resolvase-like_N_sf"/>
</dbReference>
<dbReference type="SMART" id="SM00857">
    <property type="entry name" value="Resolvase"/>
    <property type="match status" value="1"/>
</dbReference>
<dbReference type="Gene3D" id="3.40.50.1390">
    <property type="entry name" value="Resolvase, N-terminal catalytic domain"/>
    <property type="match status" value="1"/>
</dbReference>
<dbReference type="PROSITE" id="PS51737">
    <property type="entry name" value="RECOMBINASE_DNA_BIND"/>
    <property type="match status" value="1"/>
</dbReference>
<dbReference type="InterPro" id="IPR050639">
    <property type="entry name" value="SSR_resolvase"/>
</dbReference>
<proteinExistence type="predicted"/>
<dbReference type="CDD" id="cd00338">
    <property type="entry name" value="Ser_Recombinase"/>
    <property type="match status" value="1"/>
</dbReference>
<evidence type="ECO:0000259" key="3">
    <source>
        <dbReference type="PROSITE" id="PS51737"/>
    </source>
</evidence>
<dbReference type="SUPFAM" id="SSF53041">
    <property type="entry name" value="Resolvase-like"/>
    <property type="match status" value="1"/>
</dbReference>
<evidence type="ECO:0000259" key="2">
    <source>
        <dbReference type="PROSITE" id="PS51736"/>
    </source>
</evidence>
<dbReference type="PANTHER" id="PTHR30461:SF23">
    <property type="entry name" value="DNA RECOMBINASE-RELATED"/>
    <property type="match status" value="1"/>
</dbReference>
<name>A0A645EIU3_9ZZZZ</name>
<dbReference type="InterPro" id="IPR011109">
    <property type="entry name" value="DNA_bind_recombinase_dom"/>
</dbReference>
<feature type="compositionally biased region" description="Basic and acidic residues" evidence="1">
    <location>
        <begin position="220"/>
        <end position="230"/>
    </location>
</feature>
<dbReference type="PANTHER" id="PTHR30461">
    <property type="entry name" value="DNA-INVERTASE FROM LAMBDOID PROPHAGE"/>
    <property type="match status" value="1"/>
</dbReference>
<feature type="region of interest" description="Disordered" evidence="1">
    <location>
        <begin position="220"/>
        <end position="246"/>
    </location>
</feature>
<dbReference type="EMBL" id="VSSQ01047384">
    <property type="protein sequence ID" value="MPN01366.1"/>
    <property type="molecule type" value="Genomic_DNA"/>
</dbReference>
<evidence type="ECO:0000256" key="1">
    <source>
        <dbReference type="SAM" id="MobiDB-lite"/>
    </source>
</evidence>
<evidence type="ECO:0000313" key="4">
    <source>
        <dbReference type="EMBL" id="MPN01366.1"/>
    </source>
</evidence>
<protein>
    <submittedName>
        <fullName evidence="4">Uncharacterized protein</fullName>
    </submittedName>
</protein>
<dbReference type="InterPro" id="IPR006119">
    <property type="entry name" value="Resolv_N"/>
</dbReference>
<accession>A0A645EIU3</accession>
<reference evidence="4" key="1">
    <citation type="submission" date="2019-08" db="EMBL/GenBank/DDBJ databases">
        <authorList>
            <person name="Kucharzyk K."/>
            <person name="Murdoch R.W."/>
            <person name="Higgins S."/>
            <person name="Loffler F."/>
        </authorList>
    </citation>
    <scope>NUCLEOTIDE SEQUENCE</scope>
</reference>
<dbReference type="GO" id="GO:0000150">
    <property type="term" value="F:DNA strand exchange activity"/>
    <property type="evidence" value="ECO:0007669"/>
    <property type="project" value="InterPro"/>
</dbReference>